<gene>
    <name evidence="1" type="ORF">GCM10007923_11130</name>
</gene>
<comment type="caution">
    <text evidence="1">The sequence shown here is derived from an EMBL/GenBank/DDBJ whole genome shotgun (WGS) entry which is preliminary data.</text>
</comment>
<dbReference type="RefSeq" id="WP_244770033.1">
    <property type="nucleotide sequence ID" value="NZ_BSOP01000007.1"/>
</dbReference>
<reference evidence="2" key="1">
    <citation type="journal article" date="2019" name="Int. J. Syst. Evol. Microbiol.">
        <title>The Global Catalogue of Microorganisms (GCM) 10K type strain sequencing project: providing services to taxonomists for standard genome sequencing and annotation.</title>
        <authorList>
            <consortium name="The Broad Institute Genomics Platform"/>
            <consortium name="The Broad Institute Genome Sequencing Center for Infectious Disease"/>
            <person name="Wu L."/>
            <person name="Ma J."/>
        </authorList>
    </citation>
    <scope>NUCLEOTIDE SEQUENCE [LARGE SCALE GENOMIC DNA]</scope>
    <source>
        <strain evidence="2">NBRC 102122</strain>
    </source>
</reference>
<proteinExistence type="predicted"/>
<protein>
    <submittedName>
        <fullName evidence="1">Uncharacterized protein</fullName>
    </submittedName>
</protein>
<dbReference type="Proteomes" id="UP001156702">
    <property type="component" value="Unassembled WGS sequence"/>
</dbReference>
<evidence type="ECO:0000313" key="2">
    <source>
        <dbReference type="Proteomes" id="UP001156702"/>
    </source>
</evidence>
<organism evidence="1 2">
    <name type="scientific">Shinella yambaruensis</name>
    <dbReference type="NCBI Taxonomy" id="415996"/>
    <lineage>
        <taxon>Bacteria</taxon>
        <taxon>Pseudomonadati</taxon>
        <taxon>Pseudomonadota</taxon>
        <taxon>Alphaproteobacteria</taxon>
        <taxon>Hyphomicrobiales</taxon>
        <taxon>Rhizobiaceae</taxon>
        <taxon>Shinella</taxon>
    </lineage>
</organism>
<keyword evidence="2" id="KW-1185">Reference proteome</keyword>
<accession>A0ABQ5ZG96</accession>
<dbReference type="EMBL" id="BSOP01000007">
    <property type="protein sequence ID" value="GLR49908.1"/>
    <property type="molecule type" value="Genomic_DNA"/>
</dbReference>
<sequence>MNAKTTIHSGARKVSKPDEVQVAASLAVLAKVHTEARADVSPDLLNAIREHEAANAAWLATSDEDLPTGTMEEKAADQAEKKLIHFPCHSHADVLAKVGYLYQQDTEAARAAHDTVQAGYLDELLGSLIGIEALGGCAATGRTVATASPTIPEMYEEWLAVRNAPWDRTDEEMDEGLSRYQILQARIIAAEPQTPRDVAIMFIVDSDYMESDHSEEFESRVREIAVGSTADDAAPPAETIETLFGEWMFVSQSMSGGDTPYIHEEKLKQYGSLRERITGMRPATVRELAIILYVETTAGCSDCSDDFMTHVFALAGLENNNVSQDAARRPSVGGLDVEAMPAPVCRPAPRATIEIDDIQTATGCLHALLESVYEVSTEIQYQLPDGSRDRSAERLNSLIILARDEAERMDQQVEAYIDSEKAKEAGQ</sequence>
<evidence type="ECO:0000313" key="1">
    <source>
        <dbReference type="EMBL" id="GLR49908.1"/>
    </source>
</evidence>
<name>A0ABQ5ZG96_9HYPH</name>